<evidence type="ECO:0000313" key="4">
    <source>
        <dbReference type="Proteomes" id="UP000248764"/>
    </source>
</evidence>
<dbReference type="InterPro" id="IPR027417">
    <property type="entry name" value="P-loop_NTPase"/>
</dbReference>
<dbReference type="InterPro" id="IPR025158">
    <property type="entry name" value="Mg_chelat-rel_C"/>
</dbReference>
<dbReference type="InterPro" id="IPR020568">
    <property type="entry name" value="Ribosomal_Su5_D2-typ_SF"/>
</dbReference>
<dbReference type="SUPFAM" id="SSF52540">
    <property type="entry name" value="P-loop containing nucleoside triphosphate hydrolases"/>
    <property type="match status" value="1"/>
</dbReference>
<name>A0A2W2B9F4_9ACTN</name>
<dbReference type="Pfam" id="PF01078">
    <property type="entry name" value="Mg_chelatase"/>
    <property type="match status" value="1"/>
</dbReference>
<dbReference type="CDD" id="cd00009">
    <property type="entry name" value="AAA"/>
    <property type="match status" value="1"/>
</dbReference>
<dbReference type="Gene3D" id="3.40.50.300">
    <property type="entry name" value="P-loop containing nucleotide triphosphate hydrolases"/>
    <property type="match status" value="1"/>
</dbReference>
<evidence type="ECO:0000256" key="1">
    <source>
        <dbReference type="ARBA" id="ARBA00006354"/>
    </source>
</evidence>
<evidence type="ECO:0000313" key="3">
    <source>
        <dbReference type="EMBL" id="PZF84181.1"/>
    </source>
</evidence>
<gene>
    <name evidence="3" type="ORF">C1I92_09695</name>
</gene>
<dbReference type="SMART" id="SM00382">
    <property type="entry name" value="AAA"/>
    <property type="match status" value="1"/>
</dbReference>
<dbReference type="Pfam" id="PF13335">
    <property type="entry name" value="Mg_chelatase_C"/>
    <property type="match status" value="1"/>
</dbReference>
<reference evidence="3 4" key="1">
    <citation type="submission" date="2018-01" db="EMBL/GenBank/DDBJ databases">
        <title>Draft genome sequence of Jiangella sp. GTF31.</title>
        <authorList>
            <person name="Sahin N."/>
            <person name="Ay H."/>
            <person name="Saygin H."/>
        </authorList>
    </citation>
    <scope>NUCLEOTIDE SEQUENCE [LARGE SCALE GENOMIC DNA]</scope>
    <source>
        <strain evidence="3 4">GTF31</strain>
    </source>
</reference>
<dbReference type="GO" id="GO:0005524">
    <property type="term" value="F:ATP binding"/>
    <property type="evidence" value="ECO:0007669"/>
    <property type="project" value="InterPro"/>
</dbReference>
<dbReference type="Gene3D" id="3.30.230.10">
    <property type="match status" value="1"/>
</dbReference>
<dbReference type="AlphaFoldDB" id="A0A2W2B9F4"/>
<dbReference type="Proteomes" id="UP000248764">
    <property type="component" value="Unassembled WGS sequence"/>
</dbReference>
<protein>
    <submittedName>
        <fullName evidence="3">Mg chelatase-like protein</fullName>
    </submittedName>
</protein>
<dbReference type="EMBL" id="POTW01000018">
    <property type="protein sequence ID" value="PZF84181.1"/>
    <property type="molecule type" value="Genomic_DNA"/>
</dbReference>
<dbReference type="InterPro" id="IPR000523">
    <property type="entry name" value="Mg_chelatse_chII-like_cat_dom"/>
</dbReference>
<comment type="caution">
    <text evidence="3">The sequence shown here is derived from an EMBL/GenBank/DDBJ whole genome shotgun (WGS) entry which is preliminary data.</text>
</comment>
<dbReference type="Pfam" id="PF13541">
    <property type="entry name" value="ChlI"/>
    <property type="match status" value="1"/>
</dbReference>
<feature type="domain" description="AAA+ ATPase" evidence="2">
    <location>
        <begin position="214"/>
        <end position="398"/>
    </location>
</feature>
<organism evidence="3 4">
    <name type="scientific">Jiangella anatolica</name>
    <dbReference type="NCBI Taxonomy" id="2670374"/>
    <lineage>
        <taxon>Bacteria</taxon>
        <taxon>Bacillati</taxon>
        <taxon>Actinomycetota</taxon>
        <taxon>Actinomycetes</taxon>
        <taxon>Jiangellales</taxon>
        <taxon>Jiangellaceae</taxon>
        <taxon>Jiangella</taxon>
    </lineage>
</organism>
<accession>A0A2W2B9F4</accession>
<comment type="similarity">
    <text evidence="1">Belongs to the Mg-chelatase subunits D/I family. ComM subfamily.</text>
</comment>
<evidence type="ECO:0000259" key="2">
    <source>
        <dbReference type="SMART" id="SM00382"/>
    </source>
</evidence>
<sequence>MARCHGVALVGVKATVVDIEVHIGGMPGFSLVGLPDASLNESRARVRAAILSSHEPWPLQRITASLSPASLPKRGSHFDLGVAVAILAAAEEVPAGALDGVMFFGELALDGRLRPVRGVLPAVLAAERARHRQAVVPEANATEARLIPGMRVFGARSLRQVLAFLRGTEIPDEPPDELDGSGDVLAPAADEALDLADVAGQEGAKRAVEIAAAGHHHLLLTGTPGSGKTMLARRLPSLLPDLSLEESLEVTSIHSIAGVLPPGAPLIVRPPFADPHHTSSLISIVGGGSRVPGPGAASLAHRGVLFLDEAPEFHPRALDALRQPLESGTLTLARSEATSVFPARFLLVLAQNPCSCGNFGSTVRECTCKPDAVRRYDQRLSGPVRDRVDIQVTVDAPTMADLDLAAERAEPSKVVADRVAEARQRQERRLRGTPWRCNGELPGPYLRRELRLPAAVTAPVFAEVRRGELTLRGVDRVLRVAWTVADLAGRDRPTAGDVLTALRLRQGEPL</sequence>
<dbReference type="InterPro" id="IPR003593">
    <property type="entry name" value="AAA+_ATPase"/>
</dbReference>
<keyword evidence="4" id="KW-1185">Reference proteome</keyword>
<dbReference type="NCBIfam" id="TIGR00368">
    <property type="entry name" value="YifB family Mg chelatase-like AAA ATPase"/>
    <property type="match status" value="1"/>
</dbReference>
<dbReference type="PANTHER" id="PTHR32039:SF7">
    <property type="entry name" value="COMPETENCE PROTEIN COMM"/>
    <property type="match status" value="1"/>
</dbReference>
<proteinExistence type="inferred from homology"/>
<dbReference type="InterPro" id="IPR014721">
    <property type="entry name" value="Ribsml_uS5_D2-typ_fold_subgr"/>
</dbReference>
<dbReference type="InterPro" id="IPR004482">
    <property type="entry name" value="Mg_chelat-rel"/>
</dbReference>
<dbReference type="InterPro" id="IPR045006">
    <property type="entry name" value="CHLI-like"/>
</dbReference>
<dbReference type="PANTHER" id="PTHR32039">
    <property type="entry name" value="MAGNESIUM-CHELATASE SUBUNIT CHLI"/>
    <property type="match status" value="1"/>
</dbReference>
<dbReference type="SUPFAM" id="SSF54211">
    <property type="entry name" value="Ribosomal protein S5 domain 2-like"/>
    <property type="match status" value="1"/>
</dbReference>